<dbReference type="InterPro" id="IPR019821">
    <property type="entry name" value="Kinesin_motor_CS"/>
</dbReference>
<dbReference type="PANTHER" id="PTHR47969:SF15">
    <property type="entry name" value="CHROMOSOME-ASSOCIATED KINESIN KIF4A-RELATED"/>
    <property type="match status" value="1"/>
</dbReference>
<dbReference type="GO" id="GO:0005875">
    <property type="term" value="C:microtubule associated complex"/>
    <property type="evidence" value="ECO:0007669"/>
    <property type="project" value="TreeGrafter"/>
</dbReference>
<dbReference type="GO" id="GO:0003777">
    <property type="term" value="F:microtubule motor activity"/>
    <property type="evidence" value="ECO:0007669"/>
    <property type="project" value="InterPro"/>
</dbReference>
<feature type="region of interest" description="Disordered" evidence="9">
    <location>
        <begin position="627"/>
        <end position="656"/>
    </location>
</feature>
<dbReference type="Proteomes" id="UP000186303">
    <property type="component" value="Chromosome 3"/>
</dbReference>
<dbReference type="GO" id="GO:0007052">
    <property type="term" value="P:mitotic spindle organization"/>
    <property type="evidence" value="ECO:0007669"/>
    <property type="project" value="TreeGrafter"/>
</dbReference>
<feature type="compositionally biased region" description="Polar residues" evidence="9">
    <location>
        <begin position="253"/>
        <end position="269"/>
    </location>
</feature>
<feature type="region of interest" description="Disordered" evidence="9">
    <location>
        <begin position="253"/>
        <end position="321"/>
    </location>
</feature>
<organism evidence="11 12">
    <name type="scientific">Malassezia sympodialis (strain ATCC 42132)</name>
    <name type="common">Atopic eczema-associated yeast</name>
    <dbReference type="NCBI Taxonomy" id="1230383"/>
    <lineage>
        <taxon>Eukaryota</taxon>
        <taxon>Fungi</taxon>
        <taxon>Dikarya</taxon>
        <taxon>Basidiomycota</taxon>
        <taxon>Ustilaginomycotina</taxon>
        <taxon>Malasseziomycetes</taxon>
        <taxon>Malasseziales</taxon>
        <taxon>Malasseziaceae</taxon>
        <taxon>Malassezia</taxon>
    </lineage>
</organism>
<comment type="similarity">
    <text evidence="6 7">Belongs to the TRAFAC class myosin-kinesin ATPase superfamily. Kinesin family.</text>
</comment>
<keyword evidence="12" id="KW-1185">Reference proteome</keyword>
<dbReference type="STRING" id="1230383.A0A1M8A6J2"/>
<dbReference type="PROSITE" id="PS50067">
    <property type="entry name" value="KINESIN_MOTOR_2"/>
    <property type="match status" value="1"/>
</dbReference>
<dbReference type="PRINTS" id="PR00380">
    <property type="entry name" value="KINESINHEAVY"/>
</dbReference>
<keyword evidence="3 6" id="KW-0547">Nucleotide-binding</keyword>
<keyword evidence="4 6" id="KW-0067">ATP-binding</keyword>
<comment type="subcellular location">
    <subcellularLocation>
        <location evidence="1">Cytoplasm</location>
    </subcellularLocation>
</comment>
<dbReference type="GO" id="GO:0051231">
    <property type="term" value="P:spindle elongation"/>
    <property type="evidence" value="ECO:0007669"/>
    <property type="project" value="TreeGrafter"/>
</dbReference>
<evidence type="ECO:0000256" key="2">
    <source>
        <dbReference type="ARBA" id="ARBA00022490"/>
    </source>
</evidence>
<evidence type="ECO:0000256" key="7">
    <source>
        <dbReference type="RuleBase" id="RU000394"/>
    </source>
</evidence>
<feature type="compositionally biased region" description="Low complexity" evidence="9">
    <location>
        <begin position="303"/>
        <end position="315"/>
    </location>
</feature>
<evidence type="ECO:0000256" key="9">
    <source>
        <dbReference type="SAM" id="MobiDB-lite"/>
    </source>
</evidence>
<dbReference type="GO" id="GO:0005524">
    <property type="term" value="F:ATP binding"/>
    <property type="evidence" value="ECO:0007669"/>
    <property type="project" value="UniProtKB-UniRule"/>
</dbReference>
<dbReference type="SUPFAM" id="SSF52540">
    <property type="entry name" value="P-loop containing nucleoside triphosphate hydrolases"/>
    <property type="match status" value="1"/>
</dbReference>
<name>A0A1M8A6J2_MALS4</name>
<dbReference type="InterPro" id="IPR027417">
    <property type="entry name" value="P-loop_NTPase"/>
</dbReference>
<dbReference type="GO" id="GO:0008017">
    <property type="term" value="F:microtubule binding"/>
    <property type="evidence" value="ECO:0007669"/>
    <property type="project" value="InterPro"/>
</dbReference>
<reference evidence="12" key="1">
    <citation type="journal article" date="2017" name="Nucleic Acids Res.">
        <title>Proteogenomics produces comprehensive and highly accurate protein-coding gene annotation in a complete genome assembly of Malassezia sympodialis.</title>
        <authorList>
            <person name="Zhu Y."/>
            <person name="Engstroem P.G."/>
            <person name="Tellgren-Roth C."/>
            <person name="Baudo C.D."/>
            <person name="Kennell J.C."/>
            <person name="Sun S."/>
            <person name="Billmyre R.B."/>
            <person name="Schroeder M.S."/>
            <person name="Andersson A."/>
            <person name="Holm T."/>
            <person name="Sigurgeirsson B."/>
            <person name="Wu G."/>
            <person name="Sankaranarayanan S.R."/>
            <person name="Siddharthan R."/>
            <person name="Sanyal K."/>
            <person name="Lundeberg J."/>
            <person name="Nystedt B."/>
            <person name="Boekhout T."/>
            <person name="Dawson T.L. Jr."/>
            <person name="Heitman J."/>
            <person name="Scheynius A."/>
            <person name="Lehtioe J."/>
        </authorList>
    </citation>
    <scope>NUCLEOTIDE SEQUENCE [LARGE SCALE GENOMIC DNA]</scope>
    <source>
        <strain evidence="12">ATCC 42132</strain>
    </source>
</reference>
<evidence type="ECO:0000256" key="8">
    <source>
        <dbReference type="SAM" id="Coils"/>
    </source>
</evidence>
<feature type="compositionally biased region" description="Polar residues" evidence="9">
    <location>
        <begin position="291"/>
        <end position="300"/>
    </location>
</feature>
<evidence type="ECO:0000259" key="10">
    <source>
        <dbReference type="PROSITE" id="PS50067"/>
    </source>
</evidence>
<dbReference type="SMART" id="SM00129">
    <property type="entry name" value="KISc"/>
    <property type="match status" value="1"/>
</dbReference>
<evidence type="ECO:0000256" key="3">
    <source>
        <dbReference type="ARBA" id="ARBA00022741"/>
    </source>
</evidence>
<keyword evidence="5 8" id="KW-0175">Coiled coil</keyword>
<dbReference type="VEuPathDB" id="FungiDB:MSYG_2330"/>
<dbReference type="PANTHER" id="PTHR47969">
    <property type="entry name" value="CHROMOSOME-ASSOCIATED KINESIN KIF4A-RELATED"/>
    <property type="match status" value="1"/>
</dbReference>
<evidence type="ECO:0000256" key="6">
    <source>
        <dbReference type="PROSITE-ProRule" id="PRU00283"/>
    </source>
</evidence>
<dbReference type="GO" id="GO:0005874">
    <property type="term" value="C:microtubule"/>
    <property type="evidence" value="ECO:0007669"/>
    <property type="project" value="UniProtKB-KW"/>
</dbReference>
<dbReference type="GO" id="GO:0007018">
    <property type="term" value="P:microtubule-based movement"/>
    <property type="evidence" value="ECO:0007669"/>
    <property type="project" value="InterPro"/>
</dbReference>
<dbReference type="InterPro" id="IPR036961">
    <property type="entry name" value="Kinesin_motor_dom_sf"/>
</dbReference>
<evidence type="ECO:0000256" key="5">
    <source>
        <dbReference type="ARBA" id="ARBA00023054"/>
    </source>
</evidence>
<evidence type="ECO:0000256" key="4">
    <source>
        <dbReference type="ARBA" id="ARBA00022840"/>
    </source>
</evidence>
<accession>A0A1M8A6J2</accession>
<feature type="coiled-coil region" evidence="8">
    <location>
        <begin position="515"/>
        <end position="625"/>
    </location>
</feature>
<evidence type="ECO:0000313" key="12">
    <source>
        <dbReference type="Proteomes" id="UP000186303"/>
    </source>
</evidence>
<dbReference type="EMBL" id="LT671823">
    <property type="protein sequence ID" value="SHO77988.1"/>
    <property type="molecule type" value="Genomic_DNA"/>
</dbReference>
<evidence type="ECO:0000313" key="11">
    <source>
        <dbReference type="EMBL" id="SHO77988.1"/>
    </source>
</evidence>
<sequence length="724" mass="80477">MFATPLRSQEAAGPSSTSVQVAVRMRPDAVNDPAQMVSRFLRPAVAATSPNSLVVEPSTATAGSRDTKYHAFTFDRVYDLNAKQEEIFRESVDPLVQRFLDGFNATVFAYGQTSSGKSYSMGTSEVSEFIPIDDPLSDLDERVGIIPRAAQQICAALSSLDDDAVECKLSVSFLELYNEELIDLLSDPDEERAPVQIRETRTGDIVWMGLRQHTVHNAQDMVRLLQDGMTMRQTHETDMNTASSRSHAIFSVTLTQSRRSQEVSSTVGRTSPEKSSMFPRTPRSGIPTLSGRAQLSRNPSPTRPQTPTRQQTPTRVAHARATPVRRVQEEAIVTTTSKLHFVDLAGSERLKRTAAVGDRAKEGISINSGLHALGNVISLLSDPIRSRRASYIPYRDSKLTRLLQDSIGGNSQTLMIACVSTTEGNVCETLNTLQYAQRARRIRNTLERNQAEAGWDNVEYLQKQVIRLRKELELVRSSNELVIASPQKPNASLPTVHEQELLSWQEKCTALSRKNVELTTELLQREQEQRQAQQNAGDYDFLTAAEPVIMEYEKTVDGLESQINMLKAAVSYSEQVIHEQTESIKTATERADTAERQLDTLRETLRVLHDRLEERNARIEGMEAQLRRGPPSLAASHPSSTPTFASRRASLGIDTPQRSFGGILDYKGRNPSQRTYRVALHNGAPSGTDAENAVSSRYTLELEKLTSVRPASDSIVQPMHPHNL</sequence>
<dbReference type="InterPro" id="IPR001752">
    <property type="entry name" value="Kinesin_motor_dom"/>
</dbReference>
<proteinExistence type="inferred from homology"/>
<dbReference type="Pfam" id="PF00225">
    <property type="entry name" value="Kinesin"/>
    <property type="match status" value="2"/>
</dbReference>
<evidence type="ECO:0000256" key="1">
    <source>
        <dbReference type="ARBA" id="ARBA00004496"/>
    </source>
</evidence>
<keyword evidence="2" id="KW-0963">Cytoplasm</keyword>
<keyword evidence="7" id="KW-0493">Microtubule</keyword>
<feature type="binding site" evidence="6">
    <location>
        <begin position="111"/>
        <end position="118"/>
    </location>
    <ligand>
        <name>ATP</name>
        <dbReference type="ChEBI" id="CHEBI:30616"/>
    </ligand>
</feature>
<dbReference type="InterPro" id="IPR027640">
    <property type="entry name" value="Kinesin-like_fam"/>
</dbReference>
<dbReference type="Gene3D" id="3.40.850.10">
    <property type="entry name" value="Kinesin motor domain"/>
    <property type="match status" value="1"/>
</dbReference>
<feature type="domain" description="Kinesin motor" evidence="10">
    <location>
        <begin position="18"/>
        <end position="442"/>
    </location>
</feature>
<gene>
    <name evidence="11" type="ORF">MSYG_2330</name>
</gene>
<dbReference type="PROSITE" id="PS00411">
    <property type="entry name" value="KINESIN_MOTOR_1"/>
    <property type="match status" value="1"/>
</dbReference>
<keyword evidence="6 7" id="KW-0505">Motor protein</keyword>
<protein>
    <recommendedName>
        <fullName evidence="7">Kinesin-like protein</fullName>
    </recommendedName>
</protein>
<dbReference type="AlphaFoldDB" id="A0A1M8A6J2"/>
<dbReference type="OrthoDB" id="3176171at2759"/>
<dbReference type="GO" id="GO:0005737">
    <property type="term" value="C:cytoplasm"/>
    <property type="evidence" value="ECO:0007669"/>
    <property type="project" value="UniProtKB-SubCell"/>
</dbReference>
<dbReference type="OMA" id="THETDMN"/>